<organism evidence="2">
    <name type="scientific">mine drainage metagenome</name>
    <dbReference type="NCBI Taxonomy" id="410659"/>
    <lineage>
        <taxon>unclassified sequences</taxon>
        <taxon>metagenomes</taxon>
        <taxon>ecological metagenomes</taxon>
    </lineage>
</organism>
<dbReference type="Pfam" id="PF13580">
    <property type="entry name" value="SIS_2"/>
    <property type="match status" value="1"/>
</dbReference>
<dbReference type="GO" id="GO:0016853">
    <property type="term" value="F:isomerase activity"/>
    <property type="evidence" value="ECO:0007669"/>
    <property type="project" value="UniProtKB-KW"/>
</dbReference>
<evidence type="ECO:0000313" key="2">
    <source>
        <dbReference type="EMBL" id="EQD47083.1"/>
    </source>
</evidence>
<reference evidence="2" key="1">
    <citation type="submission" date="2013-08" db="EMBL/GenBank/DDBJ databases">
        <authorList>
            <person name="Mendez C."/>
            <person name="Richter M."/>
            <person name="Ferrer M."/>
            <person name="Sanchez J."/>
        </authorList>
    </citation>
    <scope>NUCLEOTIDE SEQUENCE</scope>
</reference>
<name>T0ZR34_9ZZZZ</name>
<dbReference type="EMBL" id="AUZY01008184">
    <property type="protein sequence ID" value="EQD47083.1"/>
    <property type="molecule type" value="Genomic_DNA"/>
</dbReference>
<feature type="domain" description="SIS" evidence="1">
    <location>
        <begin position="32"/>
        <end position="93"/>
    </location>
</feature>
<proteinExistence type="predicted"/>
<dbReference type="PANTHER" id="PTHR30390">
    <property type="entry name" value="SEDOHEPTULOSE 7-PHOSPHATE ISOMERASE / DNAA INITIATOR-ASSOCIATING FACTOR FOR REPLICATION INITIATION"/>
    <property type="match status" value="1"/>
</dbReference>
<feature type="non-terminal residue" evidence="2">
    <location>
        <position position="93"/>
    </location>
</feature>
<accession>T0ZR34</accession>
<dbReference type="PANTHER" id="PTHR30390:SF6">
    <property type="entry name" value="DNAA INITIATOR-ASSOCIATING PROTEIN DIAA"/>
    <property type="match status" value="1"/>
</dbReference>
<reference evidence="2" key="2">
    <citation type="journal article" date="2014" name="ISME J.">
        <title>Microbial stratification in low pH oxic and suboxic macroscopic growths along an acid mine drainage.</title>
        <authorList>
            <person name="Mendez-Garcia C."/>
            <person name="Mesa V."/>
            <person name="Sprenger R.R."/>
            <person name="Richter M."/>
            <person name="Diez M.S."/>
            <person name="Solano J."/>
            <person name="Bargiela R."/>
            <person name="Golyshina O.V."/>
            <person name="Manteca A."/>
            <person name="Ramos J.L."/>
            <person name="Gallego J.R."/>
            <person name="Llorente I."/>
            <person name="Martins Dos Santos V.A."/>
            <person name="Jensen O.N."/>
            <person name="Pelaez A.I."/>
            <person name="Sanchez J."/>
            <person name="Ferrer M."/>
        </authorList>
    </citation>
    <scope>NUCLEOTIDE SEQUENCE</scope>
</reference>
<keyword evidence="2" id="KW-0413">Isomerase</keyword>
<dbReference type="InterPro" id="IPR050099">
    <property type="entry name" value="SIS_GmhA/DiaA_subfam"/>
</dbReference>
<dbReference type="Gene3D" id="3.40.50.10490">
    <property type="entry name" value="Glucose-6-phosphate isomerase like protein, domain 1"/>
    <property type="match status" value="1"/>
</dbReference>
<dbReference type="AlphaFoldDB" id="T0ZR34"/>
<dbReference type="SUPFAM" id="SSF53697">
    <property type="entry name" value="SIS domain"/>
    <property type="match status" value="1"/>
</dbReference>
<dbReference type="GO" id="GO:1901135">
    <property type="term" value="P:carbohydrate derivative metabolic process"/>
    <property type="evidence" value="ECO:0007669"/>
    <property type="project" value="InterPro"/>
</dbReference>
<protein>
    <submittedName>
        <fullName evidence="2">Phosphoheptose isomerase</fullName>
    </submittedName>
</protein>
<dbReference type="PROSITE" id="PS51464">
    <property type="entry name" value="SIS"/>
    <property type="match status" value="1"/>
</dbReference>
<dbReference type="InterPro" id="IPR001347">
    <property type="entry name" value="SIS_dom"/>
</dbReference>
<evidence type="ECO:0000259" key="1">
    <source>
        <dbReference type="PROSITE" id="PS51464"/>
    </source>
</evidence>
<sequence length="93" mass="10165">MQKQDVESYIKEGIEARNQINAEQVYELGIKAAERIKKGGKLVLFGNGGSAADSQHIAAELVGRFEKERKPLPAMALHTNTSSLTAIANDYSF</sequence>
<gene>
    <name evidence="2" type="ORF">B1B_12492</name>
</gene>
<dbReference type="GO" id="GO:0097367">
    <property type="term" value="F:carbohydrate derivative binding"/>
    <property type="evidence" value="ECO:0007669"/>
    <property type="project" value="InterPro"/>
</dbReference>
<comment type="caution">
    <text evidence="2">The sequence shown here is derived from an EMBL/GenBank/DDBJ whole genome shotgun (WGS) entry which is preliminary data.</text>
</comment>
<dbReference type="InterPro" id="IPR046348">
    <property type="entry name" value="SIS_dom_sf"/>
</dbReference>